<comment type="similarity">
    <text evidence="2">Belongs to the AB hydrolase superfamily. Epoxide hydrolase family.</text>
</comment>
<dbReference type="Gene3D" id="3.40.50.1820">
    <property type="entry name" value="alpha/beta hydrolase"/>
    <property type="match status" value="1"/>
</dbReference>
<evidence type="ECO:0000259" key="3">
    <source>
        <dbReference type="Pfam" id="PF00561"/>
    </source>
</evidence>
<proteinExistence type="inferred from homology"/>
<accession>A0ABR1GZP4</accession>
<dbReference type="PRINTS" id="PR00412">
    <property type="entry name" value="EPOXHYDRLASE"/>
</dbReference>
<comment type="caution">
    <text evidence="4">The sequence shown here is derived from an EMBL/GenBank/DDBJ whole genome shotgun (WGS) entry which is preliminary data.</text>
</comment>
<evidence type="ECO:0000313" key="5">
    <source>
        <dbReference type="Proteomes" id="UP001498476"/>
    </source>
</evidence>
<organism evidence="4 5">
    <name type="scientific">Neonectria punicea</name>
    <dbReference type="NCBI Taxonomy" id="979145"/>
    <lineage>
        <taxon>Eukaryota</taxon>
        <taxon>Fungi</taxon>
        <taxon>Dikarya</taxon>
        <taxon>Ascomycota</taxon>
        <taxon>Pezizomycotina</taxon>
        <taxon>Sordariomycetes</taxon>
        <taxon>Hypocreomycetidae</taxon>
        <taxon>Hypocreales</taxon>
        <taxon>Nectriaceae</taxon>
        <taxon>Neonectria</taxon>
    </lineage>
</organism>
<dbReference type="PRINTS" id="PR00111">
    <property type="entry name" value="ABHYDROLASE"/>
</dbReference>
<evidence type="ECO:0000313" key="4">
    <source>
        <dbReference type="EMBL" id="KAK7414217.1"/>
    </source>
</evidence>
<dbReference type="SUPFAM" id="SSF53474">
    <property type="entry name" value="alpha/beta-Hydrolases"/>
    <property type="match status" value="1"/>
</dbReference>
<dbReference type="InterPro" id="IPR000073">
    <property type="entry name" value="AB_hydrolase_1"/>
</dbReference>
<dbReference type="PANTHER" id="PTHR43329">
    <property type="entry name" value="EPOXIDE HYDROLASE"/>
    <property type="match status" value="1"/>
</dbReference>
<sequence>MAFDIPRQTFSAKSGNNYSYIHIPAVQERTLLLLHGFPSTLSDWEHQIRHFSSLGYGVLAPDLLGYGESSKPTDVDCYRLKPMSDEVVELLDSLGLSQVVGVGHDFGSTLLSRLAAYHPSRWTALVFLTVGPPKLGTPFDVDTINQMTKQAFGFELLGYIPWLATDAAQATLEQHAEAAMNVMFCRDRKAWDEWFHPLDKFKQFVVENRRLEMGPWYSQELQKKHIEAFGAKDGYKGVTRWYRMWMENMFAPDEVGFEGFKIAQPALFVVPREPDFTMQQQMLASWTPNLKTATTDSGHWVHLERPAETNKAIEEFLDSLL</sequence>
<evidence type="ECO:0000256" key="1">
    <source>
        <dbReference type="ARBA" id="ARBA00022801"/>
    </source>
</evidence>
<dbReference type="EMBL" id="JAZAVJ010000108">
    <property type="protein sequence ID" value="KAK7414217.1"/>
    <property type="molecule type" value="Genomic_DNA"/>
</dbReference>
<feature type="domain" description="AB hydrolase-1" evidence="3">
    <location>
        <begin position="30"/>
        <end position="306"/>
    </location>
</feature>
<dbReference type="Proteomes" id="UP001498476">
    <property type="component" value="Unassembled WGS sequence"/>
</dbReference>
<dbReference type="InterPro" id="IPR029058">
    <property type="entry name" value="AB_hydrolase_fold"/>
</dbReference>
<gene>
    <name evidence="4" type="ORF">QQX98_006912</name>
</gene>
<protein>
    <recommendedName>
        <fullName evidence="3">AB hydrolase-1 domain-containing protein</fullName>
    </recommendedName>
</protein>
<dbReference type="Pfam" id="PF00561">
    <property type="entry name" value="Abhydrolase_1"/>
    <property type="match status" value="1"/>
</dbReference>
<dbReference type="InterPro" id="IPR000639">
    <property type="entry name" value="Epox_hydrolase-like"/>
</dbReference>
<reference evidence="4 5" key="1">
    <citation type="journal article" date="2025" name="Microbiol. Resour. Announc.">
        <title>Draft genome sequences for Neonectria magnoliae and Neonectria punicea, canker pathogens of Liriodendron tulipifera and Acer saccharum in West Virginia.</title>
        <authorList>
            <person name="Petronek H.M."/>
            <person name="Kasson M.T."/>
            <person name="Metheny A.M."/>
            <person name="Stauder C.M."/>
            <person name="Lovett B."/>
            <person name="Lynch S.C."/>
            <person name="Garnas J.R."/>
            <person name="Kasson L.R."/>
            <person name="Stajich J.E."/>
        </authorList>
    </citation>
    <scope>NUCLEOTIDE SEQUENCE [LARGE SCALE GENOMIC DNA]</scope>
    <source>
        <strain evidence="4 5">NRRL 64653</strain>
    </source>
</reference>
<keyword evidence="1" id="KW-0378">Hydrolase</keyword>
<name>A0ABR1GZP4_9HYPO</name>
<evidence type="ECO:0000256" key="2">
    <source>
        <dbReference type="ARBA" id="ARBA00038334"/>
    </source>
</evidence>
<keyword evidence="5" id="KW-1185">Reference proteome</keyword>